<evidence type="ECO:0000313" key="15">
    <source>
        <dbReference type="Proteomes" id="UP001142055"/>
    </source>
</evidence>
<evidence type="ECO:0000313" key="14">
    <source>
        <dbReference type="EMBL" id="KAJ6222240.1"/>
    </source>
</evidence>
<accession>A0A9Q0MAI0</accession>
<feature type="transmembrane region" description="Helical" evidence="12">
    <location>
        <begin position="821"/>
        <end position="849"/>
    </location>
</feature>
<proteinExistence type="inferred from homology"/>
<dbReference type="EMBL" id="JAPWDV010000001">
    <property type="protein sequence ID" value="KAJ6222240.1"/>
    <property type="molecule type" value="Genomic_DNA"/>
</dbReference>
<evidence type="ECO:0000256" key="9">
    <source>
        <dbReference type="ARBA" id="ARBA00061226"/>
    </source>
</evidence>
<evidence type="ECO:0000256" key="10">
    <source>
        <dbReference type="ARBA" id="ARBA00064635"/>
    </source>
</evidence>
<dbReference type="GO" id="GO:0005789">
    <property type="term" value="C:endoplasmic reticulum membrane"/>
    <property type="evidence" value="ECO:0007669"/>
    <property type="project" value="UniProtKB-SubCell"/>
</dbReference>
<keyword evidence="15" id="KW-1185">Reference proteome</keyword>
<dbReference type="FunFam" id="2.60.120.260:FF:000099">
    <property type="entry name" value="Uncharacterized protein, isoform C"/>
    <property type="match status" value="1"/>
</dbReference>
<keyword evidence="4" id="KW-0256">Endoplasmic reticulum</keyword>
<keyword evidence="3" id="KW-0732">Signal</keyword>
<dbReference type="Proteomes" id="UP001142055">
    <property type="component" value="Chromosome 1"/>
</dbReference>
<comment type="similarity">
    <text evidence="9">Belongs to the SLP1 family.</text>
</comment>
<comment type="subcellular location">
    <subcellularLocation>
        <location evidence="8">Endomembrane system</location>
        <topology evidence="8">Single-pass type I membrane protein</topology>
    </subcellularLocation>
    <subcellularLocation>
        <location evidence="1">Endoplasmic reticulum membrane</location>
        <topology evidence="1">Single-pass membrane protein</topology>
    </subcellularLocation>
</comment>
<evidence type="ECO:0000256" key="6">
    <source>
        <dbReference type="ARBA" id="ARBA00023136"/>
    </source>
</evidence>
<gene>
    <name evidence="14" type="ORF">RDWZM_000785</name>
</gene>
<feature type="domain" description="SUN" evidence="13">
    <location>
        <begin position="233"/>
        <end position="397"/>
    </location>
</feature>
<evidence type="ECO:0000256" key="7">
    <source>
        <dbReference type="ARBA" id="ARBA00023180"/>
    </source>
</evidence>
<dbReference type="PANTHER" id="PTHR12953:SF0">
    <property type="entry name" value="SUN DOMAIN-CONTAINING OSSIFICATION FACTOR"/>
    <property type="match status" value="1"/>
</dbReference>
<evidence type="ECO:0000256" key="5">
    <source>
        <dbReference type="ARBA" id="ARBA00022989"/>
    </source>
</evidence>
<dbReference type="AlphaFoldDB" id="A0A9Q0MAI0"/>
<sequence>MLPSQSISAIVAIVIICYSHLGLNNQNIAHNSSKVVEAVHLENGPIVFHQNIDSIEKSDHNFYLPLEDERIKLSSAENKRDTSKLSSTNTKRSCPSVWKTFTNLQAQSKQQCFFYRRSINKNGTTIKSVTSRNTTSENCERSLDFYKTDDEPKISKENVLNMSTSQMKEVNKSKPASDNIVDDIILNFKSASPVSAIDMLSFDEWRKKISEQMNKATAHNKQQLQQDLNLANEHSVGDNPNNPVATQPNVKIVTNRARNFASYECGAKVVDSNSEADFVNRVLNEQTDEYMLNPCKTKNWFVIELCETIQPQYMELANFELYSSIPKEFSVSASEHYPARNEWSVLGSFISNDVRTVQGFKLHNNGFVKYLRIQLNSYYGSEHFCPISVIRVFGTSLFDEVERIDKPESMNFANHDENAISEESMQNAVVTPDIIGSAKNAVFNIFKKAFSFNIFNRILENFSLGKDSTFSFNVVDQSQVIKLYSSFEKYLSQCENFFINSNQSTMNIPSKCIFLRLFFPEQLFDMLYTQYFIRKYLNNNLLFQCSINTTYSELNLTSLSLLLTNTIQTFNNALNNRNANKVTDSTISERINDHSISSEKLVLENVSSSLSSSLPLSSSSEISPSIASTESSLNFSLESLKIQPTIIATAVLSTLPLQATMTIPSESSSSTIQASLVHNKNNITIPSLAPVETKTEQSQLPPMSSDSASTYTQDSDIQSLSSNSGQSKEAVIIRLTNRIKNLETNISLMSTYLEKLSVRYRMQMEDMQLIFNKTIDHLNNTAIRAAEKDAKQQEFIMALEKDISQLKKKVDQSNNISSENWFYFQIHVFLLTFELIFVAGLCLIFYFIFRRTIASMPKTIDVSSDGNGSNINNLNQDEVKLISKSNTLKISLHRSKSLSDLGDEFIHYRRPTIIFSNEKTIEGEFENDCDKENTNVNMRGDNLVSINCRLPSSNISDLTSLDRMTTSKILKAVNN</sequence>
<comment type="caution">
    <text evidence="14">The sequence shown here is derived from an EMBL/GenBank/DDBJ whole genome shotgun (WGS) entry which is preliminary data.</text>
</comment>
<evidence type="ECO:0000256" key="3">
    <source>
        <dbReference type="ARBA" id="ARBA00022729"/>
    </source>
</evidence>
<evidence type="ECO:0000259" key="13">
    <source>
        <dbReference type="PROSITE" id="PS51469"/>
    </source>
</evidence>
<dbReference type="GO" id="GO:0034975">
    <property type="term" value="P:protein folding in endoplasmic reticulum"/>
    <property type="evidence" value="ECO:0007669"/>
    <property type="project" value="TreeGrafter"/>
</dbReference>
<feature type="compositionally biased region" description="Polar residues" evidence="11">
    <location>
        <begin position="696"/>
        <end position="723"/>
    </location>
</feature>
<evidence type="ECO:0000256" key="4">
    <source>
        <dbReference type="ARBA" id="ARBA00022824"/>
    </source>
</evidence>
<keyword evidence="7" id="KW-0325">Glycoprotein</keyword>
<feature type="region of interest" description="Disordered" evidence="11">
    <location>
        <begin position="692"/>
        <end position="723"/>
    </location>
</feature>
<protein>
    <recommendedName>
        <fullName evidence="13">SUN domain-containing protein</fullName>
    </recommendedName>
</protein>
<dbReference type="InterPro" id="IPR012919">
    <property type="entry name" value="SUN_dom"/>
</dbReference>
<dbReference type="OMA" id="NWFVIEL"/>
<comment type="subunit">
    <text evidence="10">Interacts with EMP65.</text>
</comment>
<evidence type="ECO:0000256" key="11">
    <source>
        <dbReference type="SAM" id="MobiDB-lite"/>
    </source>
</evidence>
<keyword evidence="2 12" id="KW-0812">Transmembrane</keyword>
<organism evidence="14 15">
    <name type="scientific">Blomia tropicalis</name>
    <name type="common">Mite</name>
    <dbReference type="NCBI Taxonomy" id="40697"/>
    <lineage>
        <taxon>Eukaryota</taxon>
        <taxon>Metazoa</taxon>
        <taxon>Ecdysozoa</taxon>
        <taxon>Arthropoda</taxon>
        <taxon>Chelicerata</taxon>
        <taxon>Arachnida</taxon>
        <taxon>Acari</taxon>
        <taxon>Acariformes</taxon>
        <taxon>Sarcoptiformes</taxon>
        <taxon>Astigmata</taxon>
        <taxon>Glycyphagoidea</taxon>
        <taxon>Echimyopodidae</taxon>
        <taxon>Blomia</taxon>
    </lineage>
</organism>
<dbReference type="Pfam" id="PF07738">
    <property type="entry name" value="Sad1_UNC"/>
    <property type="match status" value="1"/>
</dbReference>
<evidence type="ECO:0000256" key="8">
    <source>
        <dbReference type="ARBA" id="ARBA00046288"/>
    </source>
</evidence>
<dbReference type="InterPro" id="IPR045120">
    <property type="entry name" value="Suco/Slp1-like"/>
</dbReference>
<reference evidence="14" key="1">
    <citation type="submission" date="2022-12" db="EMBL/GenBank/DDBJ databases">
        <title>Genome assemblies of Blomia tropicalis.</title>
        <authorList>
            <person name="Cui Y."/>
        </authorList>
    </citation>
    <scope>NUCLEOTIDE SEQUENCE</scope>
    <source>
        <tissue evidence="14">Adult mites</tissue>
    </source>
</reference>
<evidence type="ECO:0000256" key="2">
    <source>
        <dbReference type="ARBA" id="ARBA00022692"/>
    </source>
</evidence>
<keyword evidence="5 12" id="KW-1133">Transmembrane helix</keyword>
<name>A0A9Q0MAI0_BLOTA</name>
<dbReference type="PANTHER" id="PTHR12953">
    <property type="entry name" value="MEMBRANE PROTEIN CH1 RELATED"/>
    <property type="match status" value="1"/>
</dbReference>
<evidence type="ECO:0000256" key="12">
    <source>
        <dbReference type="SAM" id="Phobius"/>
    </source>
</evidence>
<keyword evidence="6 12" id="KW-0472">Membrane</keyword>
<dbReference type="PROSITE" id="PS51469">
    <property type="entry name" value="SUN"/>
    <property type="match status" value="1"/>
</dbReference>
<evidence type="ECO:0000256" key="1">
    <source>
        <dbReference type="ARBA" id="ARBA00004389"/>
    </source>
</evidence>